<dbReference type="Proteomes" id="UP000317550">
    <property type="component" value="Chromosome"/>
</dbReference>
<dbReference type="KEGG" id="cari:FNU76_23750"/>
<dbReference type="InterPro" id="IPR022385">
    <property type="entry name" value="Rhs_assc_core"/>
</dbReference>
<dbReference type="OrthoDB" id="166951at2"/>
<feature type="signal peptide" evidence="1">
    <location>
        <begin position="1"/>
        <end position="19"/>
    </location>
</feature>
<evidence type="ECO:0000313" key="2">
    <source>
        <dbReference type="EMBL" id="QDQ29120.1"/>
    </source>
</evidence>
<reference evidence="3" key="1">
    <citation type="submission" date="2019-07" db="EMBL/GenBank/DDBJ databases">
        <title>Chitinimonas sp. nov., isolated from Ny-Alesund, arctica soil.</title>
        <authorList>
            <person name="Xu Q."/>
            <person name="Peng F."/>
        </authorList>
    </citation>
    <scope>NUCLEOTIDE SEQUENCE [LARGE SCALE GENOMIC DNA]</scope>
    <source>
        <strain evidence="3">R3-44</strain>
    </source>
</reference>
<dbReference type="PRINTS" id="PR00394">
    <property type="entry name" value="RHSPROTEIN"/>
</dbReference>
<dbReference type="EMBL" id="CP041730">
    <property type="protein sequence ID" value="QDQ29120.1"/>
    <property type="molecule type" value="Genomic_DNA"/>
</dbReference>
<dbReference type="RefSeq" id="WP_144280500.1">
    <property type="nucleotide sequence ID" value="NZ_CP041730.1"/>
</dbReference>
<proteinExistence type="predicted"/>
<dbReference type="PANTHER" id="PTHR32305:SF15">
    <property type="entry name" value="PROTEIN RHSA-RELATED"/>
    <property type="match status" value="1"/>
</dbReference>
<dbReference type="Gene3D" id="2.180.10.10">
    <property type="entry name" value="RHS repeat-associated core"/>
    <property type="match status" value="1"/>
</dbReference>
<dbReference type="PANTHER" id="PTHR32305">
    <property type="match status" value="1"/>
</dbReference>
<evidence type="ECO:0000313" key="3">
    <source>
        <dbReference type="Proteomes" id="UP000317550"/>
    </source>
</evidence>
<feature type="chain" id="PRO_5021874899" evidence="1">
    <location>
        <begin position="20"/>
        <end position="246"/>
    </location>
</feature>
<organism evidence="2 3">
    <name type="scientific">Chitinimonas arctica</name>
    <dbReference type="NCBI Taxonomy" id="2594795"/>
    <lineage>
        <taxon>Bacteria</taxon>
        <taxon>Pseudomonadati</taxon>
        <taxon>Pseudomonadota</taxon>
        <taxon>Betaproteobacteria</taxon>
        <taxon>Neisseriales</taxon>
        <taxon>Chitinibacteraceae</taxon>
        <taxon>Chitinimonas</taxon>
    </lineage>
</organism>
<keyword evidence="1" id="KW-0732">Signal</keyword>
<gene>
    <name evidence="2" type="ORF">FNU76_23750</name>
</gene>
<dbReference type="InterPro" id="IPR050708">
    <property type="entry name" value="T6SS_VgrG/RHS"/>
</dbReference>
<evidence type="ECO:0000256" key="1">
    <source>
        <dbReference type="SAM" id="SignalP"/>
    </source>
</evidence>
<dbReference type="NCBIfam" id="TIGR03696">
    <property type="entry name" value="Rhs_assc_core"/>
    <property type="match status" value="1"/>
</dbReference>
<protein>
    <submittedName>
        <fullName evidence="2">RHS repeat-associated core domain-containing protein</fullName>
    </submittedName>
</protein>
<name>A0A516SLW1_9NEIS</name>
<accession>A0A516SLW1</accession>
<keyword evidence="3" id="KW-1185">Reference proteome</keyword>
<dbReference type="AlphaFoldDB" id="A0A516SLW1"/>
<sequence>MRKLLLAVVLFMCGIQAHAQYFDKETGTYYNIQRDYDPAEGRYLQSDPIGLAGGLNPYAYVAGNPLSNIDPLGLSVESADSSAGYMPTYLVGTHVHSEFTKQVRKLMTSDGYQSNVTHGIGDYRPDAFRRSTGKVWELKPASWASGPKYAEGAKQLAQYCQSGWQPGNGPNFLARLCQAPQCHLSFEKGGYDFDVTIRPDSNVDSGLLFYTVNSLKRRTSTSTQNELETSPTRALPPIPAWILLFP</sequence>